<dbReference type="Proteomes" id="UP000518752">
    <property type="component" value="Unassembled WGS sequence"/>
</dbReference>
<dbReference type="SUPFAM" id="SSF53335">
    <property type="entry name" value="S-adenosyl-L-methionine-dependent methyltransferases"/>
    <property type="match status" value="1"/>
</dbReference>
<dbReference type="EMBL" id="JAACJN010000110">
    <property type="protein sequence ID" value="KAF5372438.1"/>
    <property type="molecule type" value="Genomic_DNA"/>
</dbReference>
<dbReference type="Gene3D" id="1.10.10.10">
    <property type="entry name" value="Winged helix-like DNA-binding domain superfamily/Winged helix DNA-binding domain"/>
    <property type="match status" value="1"/>
</dbReference>
<dbReference type="InterPro" id="IPR012967">
    <property type="entry name" value="COMT_dimerisation"/>
</dbReference>
<dbReference type="Gene3D" id="3.40.50.150">
    <property type="entry name" value="Vaccinia Virus protein VP39"/>
    <property type="match status" value="1"/>
</dbReference>
<sequence>MSDGTASVRALLELINGSAENAMAEYERHGAPVPALQSTRPHPLDQIQDVLRLRKIVRTLEGACEQLCATLAPPAASVVNRGQNLDWIGLRVVVKAKVADVLEKHPEGLHIDKIGEAVQIDPGKISRVMRMLASKHVFTEVDKNVFSNNRLSVVLRSSVNTSSLVYCNTTLAQKGASVFFENITAPATRFSYETTSSAFMQAVKSEGVEGSFYNWLQANPDERKEFARAMGGLGHVMGSLSILTHFPWTNVSTLCDVGSGVGSFTLPLAKAFPSIKLTLLDRPETIEQAKSHWKSELPNAVSEGHVQFVPANFFESIPSADQDIYYLRNIVHNWPDADAAKILRNIRSVMGPRSRVLLHEYVLQNLNPAAKSIMGPETAPSPLLPNYGGGVMRSHYQDIRMLFVYNAKERTFDEFIELGLSSGLKFEKYWDMGDTSVMEFSKSD</sequence>
<accession>A0A8H5GWI1</accession>
<dbReference type="PANTHER" id="PTHR43712:SF2">
    <property type="entry name" value="O-METHYLTRANSFERASE CICE"/>
    <property type="match status" value="1"/>
</dbReference>
<keyword evidence="2" id="KW-0808">Transferase</keyword>
<name>A0A8H5GWI1_9AGAR</name>
<dbReference type="InterPro" id="IPR029063">
    <property type="entry name" value="SAM-dependent_MTases_sf"/>
</dbReference>
<evidence type="ECO:0000256" key="1">
    <source>
        <dbReference type="ARBA" id="ARBA00022603"/>
    </source>
</evidence>
<dbReference type="InterPro" id="IPR016461">
    <property type="entry name" value="COMT-like"/>
</dbReference>
<dbReference type="Pfam" id="PF00891">
    <property type="entry name" value="Methyltransf_2"/>
    <property type="match status" value="1"/>
</dbReference>
<protein>
    <recommendedName>
        <fullName evidence="8">O-methyltransferase domain-containing protein</fullName>
    </recommendedName>
</protein>
<proteinExistence type="predicted"/>
<evidence type="ECO:0000259" key="5">
    <source>
        <dbReference type="Pfam" id="PF08100"/>
    </source>
</evidence>
<dbReference type="InterPro" id="IPR001077">
    <property type="entry name" value="COMT_C"/>
</dbReference>
<dbReference type="InterPro" id="IPR036388">
    <property type="entry name" value="WH-like_DNA-bd_sf"/>
</dbReference>
<dbReference type="GO" id="GO:0032259">
    <property type="term" value="P:methylation"/>
    <property type="evidence" value="ECO:0007669"/>
    <property type="project" value="UniProtKB-KW"/>
</dbReference>
<evidence type="ECO:0008006" key="8">
    <source>
        <dbReference type="Google" id="ProtNLM"/>
    </source>
</evidence>
<dbReference type="InterPro" id="IPR036390">
    <property type="entry name" value="WH_DNA-bd_sf"/>
</dbReference>
<keyword evidence="1" id="KW-0489">Methyltransferase</keyword>
<evidence type="ECO:0000256" key="3">
    <source>
        <dbReference type="ARBA" id="ARBA00022691"/>
    </source>
</evidence>
<dbReference type="GO" id="GO:0046983">
    <property type="term" value="F:protein dimerization activity"/>
    <property type="evidence" value="ECO:0007669"/>
    <property type="project" value="InterPro"/>
</dbReference>
<dbReference type="Pfam" id="PF08100">
    <property type="entry name" value="Dimerisation"/>
    <property type="match status" value="1"/>
</dbReference>
<reference evidence="6 7" key="1">
    <citation type="journal article" date="2020" name="ISME J.">
        <title>Uncovering the hidden diversity of litter-decomposition mechanisms in mushroom-forming fungi.</title>
        <authorList>
            <person name="Floudas D."/>
            <person name="Bentzer J."/>
            <person name="Ahren D."/>
            <person name="Johansson T."/>
            <person name="Persson P."/>
            <person name="Tunlid A."/>
        </authorList>
    </citation>
    <scope>NUCLEOTIDE SEQUENCE [LARGE SCALE GENOMIC DNA]</scope>
    <source>
        <strain evidence="6 7">CBS 406.79</strain>
    </source>
</reference>
<organism evidence="6 7">
    <name type="scientific">Collybiopsis confluens</name>
    <dbReference type="NCBI Taxonomy" id="2823264"/>
    <lineage>
        <taxon>Eukaryota</taxon>
        <taxon>Fungi</taxon>
        <taxon>Dikarya</taxon>
        <taxon>Basidiomycota</taxon>
        <taxon>Agaricomycotina</taxon>
        <taxon>Agaricomycetes</taxon>
        <taxon>Agaricomycetidae</taxon>
        <taxon>Agaricales</taxon>
        <taxon>Marasmiineae</taxon>
        <taxon>Omphalotaceae</taxon>
        <taxon>Collybiopsis</taxon>
    </lineage>
</organism>
<evidence type="ECO:0000259" key="4">
    <source>
        <dbReference type="Pfam" id="PF00891"/>
    </source>
</evidence>
<gene>
    <name evidence="6" type="ORF">D9757_009921</name>
</gene>
<evidence type="ECO:0000313" key="7">
    <source>
        <dbReference type="Proteomes" id="UP000518752"/>
    </source>
</evidence>
<dbReference type="PROSITE" id="PS51683">
    <property type="entry name" value="SAM_OMT_II"/>
    <property type="match status" value="1"/>
</dbReference>
<keyword evidence="7" id="KW-1185">Reference proteome</keyword>
<dbReference type="GO" id="GO:0008171">
    <property type="term" value="F:O-methyltransferase activity"/>
    <property type="evidence" value="ECO:0007669"/>
    <property type="project" value="InterPro"/>
</dbReference>
<feature type="domain" description="O-methyltransferase dimerisation" evidence="5">
    <location>
        <begin position="90"/>
        <end position="155"/>
    </location>
</feature>
<dbReference type="PANTHER" id="PTHR43712">
    <property type="entry name" value="PUTATIVE (AFU_ORTHOLOGUE AFUA_4G14580)-RELATED"/>
    <property type="match status" value="1"/>
</dbReference>
<keyword evidence="3" id="KW-0949">S-adenosyl-L-methionine</keyword>
<evidence type="ECO:0000256" key="2">
    <source>
        <dbReference type="ARBA" id="ARBA00022679"/>
    </source>
</evidence>
<dbReference type="OrthoDB" id="2410195at2759"/>
<comment type="caution">
    <text evidence="6">The sequence shown here is derived from an EMBL/GenBank/DDBJ whole genome shotgun (WGS) entry which is preliminary data.</text>
</comment>
<feature type="domain" description="O-methyltransferase C-terminal" evidence="4">
    <location>
        <begin position="212"/>
        <end position="365"/>
    </location>
</feature>
<dbReference type="SUPFAM" id="SSF46785">
    <property type="entry name" value="Winged helix' DNA-binding domain"/>
    <property type="match status" value="1"/>
</dbReference>
<dbReference type="CDD" id="cd02440">
    <property type="entry name" value="AdoMet_MTases"/>
    <property type="match status" value="1"/>
</dbReference>
<evidence type="ECO:0000313" key="6">
    <source>
        <dbReference type="EMBL" id="KAF5372438.1"/>
    </source>
</evidence>
<dbReference type="AlphaFoldDB" id="A0A8H5GWI1"/>